<accession>A0ACB8QMQ0</accession>
<keyword evidence="1" id="KW-0121">Carboxypeptidase</keyword>
<dbReference type="EMBL" id="MU273539">
    <property type="protein sequence ID" value="KAI0032671.1"/>
    <property type="molecule type" value="Genomic_DNA"/>
</dbReference>
<keyword evidence="2" id="KW-1185">Reference proteome</keyword>
<organism evidence="1 2">
    <name type="scientific">Vararia minispora EC-137</name>
    <dbReference type="NCBI Taxonomy" id="1314806"/>
    <lineage>
        <taxon>Eukaryota</taxon>
        <taxon>Fungi</taxon>
        <taxon>Dikarya</taxon>
        <taxon>Basidiomycota</taxon>
        <taxon>Agaricomycotina</taxon>
        <taxon>Agaricomycetes</taxon>
        <taxon>Russulales</taxon>
        <taxon>Lachnocladiaceae</taxon>
        <taxon>Vararia</taxon>
    </lineage>
</organism>
<comment type="caution">
    <text evidence="1">The sequence shown here is derived from an EMBL/GenBank/DDBJ whole genome shotgun (WGS) entry which is preliminary data.</text>
</comment>
<reference evidence="1" key="1">
    <citation type="submission" date="2021-02" db="EMBL/GenBank/DDBJ databases">
        <authorList>
            <consortium name="DOE Joint Genome Institute"/>
            <person name="Ahrendt S."/>
            <person name="Looney B.P."/>
            <person name="Miyauchi S."/>
            <person name="Morin E."/>
            <person name="Drula E."/>
            <person name="Courty P.E."/>
            <person name="Chicoki N."/>
            <person name="Fauchery L."/>
            <person name="Kohler A."/>
            <person name="Kuo A."/>
            <person name="Labutti K."/>
            <person name="Pangilinan J."/>
            <person name="Lipzen A."/>
            <person name="Riley R."/>
            <person name="Andreopoulos W."/>
            <person name="He G."/>
            <person name="Johnson J."/>
            <person name="Barry K.W."/>
            <person name="Grigoriev I.V."/>
            <person name="Nagy L."/>
            <person name="Hibbett D."/>
            <person name="Henrissat B."/>
            <person name="Matheny P.B."/>
            <person name="Labbe J."/>
            <person name="Martin F."/>
        </authorList>
    </citation>
    <scope>NUCLEOTIDE SEQUENCE</scope>
    <source>
        <strain evidence="1">EC-137</strain>
    </source>
</reference>
<sequence length="587" mass="64102">MALRKIETLPPSGVRFTSRHVSWGRISAFLVVSFIFLPLLFHPLTPSVFHSLNAISKTNLSSLCPQAEPLSPSLSFSVLAALDGYLSSDSGRKYVVDSLSGAVKIPTQTYDDIGPPGNDSRWDIFKDIHSYLKKRFPLVHASLETTTINQYALLYRWKGYNPSLKPIVFTAHQDVVPVNQDTLDEWNYPPFAGVFDGTHVWGRGSADDKAMLIGLLSAVEMLLEQEFKPARTVILAYGFDEERGGRFGAREISKHLQEIYGRNGAAMLVDEGGPYKAHAGFVMAMPSVAEKGALNVKIEVLTPGGHSSVPPPHTGIGFLASLITTLEGHPFPASLRRDSTWYRTLQCEAAHDTSIPAPRRALIAQSSTDDCALAELERQLISDDGPGFQAYSGTTQAIDVIQGGVKVNALPEGVYAIANHRIAEWSSTADVRAHYINVLGPAATALNLSLEAFGQIVLENQTHPTAGHIRLTTLNRGLRPAPVSPTEGSGAWALLSGTILSSLKTTIRTDIEVKGIAVAPAIMIANSDTKWYWNLTSNIFRYNHIGVDDHQGMHTVNEAIKFEACIEAIRFYARLILNADETHLLDD</sequence>
<dbReference type="Proteomes" id="UP000814128">
    <property type="component" value="Unassembled WGS sequence"/>
</dbReference>
<reference evidence="1" key="2">
    <citation type="journal article" date="2022" name="New Phytol.">
        <title>Evolutionary transition to the ectomycorrhizal habit in the genomes of a hyperdiverse lineage of mushroom-forming fungi.</title>
        <authorList>
            <person name="Looney B."/>
            <person name="Miyauchi S."/>
            <person name="Morin E."/>
            <person name="Drula E."/>
            <person name="Courty P.E."/>
            <person name="Kohler A."/>
            <person name="Kuo A."/>
            <person name="LaButti K."/>
            <person name="Pangilinan J."/>
            <person name="Lipzen A."/>
            <person name="Riley R."/>
            <person name="Andreopoulos W."/>
            <person name="He G."/>
            <person name="Johnson J."/>
            <person name="Nolan M."/>
            <person name="Tritt A."/>
            <person name="Barry K.W."/>
            <person name="Grigoriev I.V."/>
            <person name="Nagy L.G."/>
            <person name="Hibbett D."/>
            <person name="Henrissat B."/>
            <person name="Matheny P.B."/>
            <person name="Labbe J."/>
            <person name="Martin F.M."/>
        </authorList>
    </citation>
    <scope>NUCLEOTIDE SEQUENCE</scope>
    <source>
        <strain evidence="1">EC-137</strain>
    </source>
</reference>
<protein>
    <submittedName>
        <fullName evidence="1">Carboxypeptidase S</fullName>
    </submittedName>
</protein>
<gene>
    <name evidence="1" type="ORF">K488DRAFT_49388</name>
</gene>
<name>A0ACB8QMQ0_9AGAM</name>
<evidence type="ECO:0000313" key="1">
    <source>
        <dbReference type="EMBL" id="KAI0032671.1"/>
    </source>
</evidence>
<keyword evidence="1" id="KW-0378">Hydrolase</keyword>
<keyword evidence="1" id="KW-0645">Protease</keyword>
<proteinExistence type="predicted"/>
<evidence type="ECO:0000313" key="2">
    <source>
        <dbReference type="Proteomes" id="UP000814128"/>
    </source>
</evidence>